<proteinExistence type="inferred from homology"/>
<dbReference type="Gene3D" id="3.40.50.1000">
    <property type="entry name" value="HAD superfamily/HAD-like"/>
    <property type="match status" value="1"/>
</dbReference>
<protein>
    <recommendedName>
        <fullName evidence="4">phosphoglycolate phosphatase</fullName>
        <ecNumber evidence="4">3.1.3.18</ecNumber>
    </recommendedName>
</protein>
<dbReference type="RefSeq" id="WP_342627758.1">
    <property type="nucleotide sequence ID" value="NZ_CP152276.1"/>
</dbReference>
<comment type="similarity">
    <text evidence="3">Belongs to the HAD-like hydrolase superfamily. CbbY/CbbZ/Gph/YieH family.</text>
</comment>
<keyword evidence="6" id="KW-1185">Reference proteome</keyword>
<dbReference type="InterPro" id="IPR023198">
    <property type="entry name" value="PGP-like_dom2"/>
</dbReference>
<dbReference type="InterPro" id="IPR036412">
    <property type="entry name" value="HAD-like_sf"/>
</dbReference>
<dbReference type="InterPro" id="IPR050155">
    <property type="entry name" value="HAD-like_hydrolase_sf"/>
</dbReference>
<evidence type="ECO:0000256" key="2">
    <source>
        <dbReference type="ARBA" id="ARBA00004818"/>
    </source>
</evidence>
<dbReference type="PANTHER" id="PTHR43434">
    <property type="entry name" value="PHOSPHOGLYCOLATE PHOSPHATASE"/>
    <property type="match status" value="1"/>
</dbReference>
<dbReference type="PANTHER" id="PTHR43434:SF1">
    <property type="entry name" value="PHOSPHOGLYCOLATE PHOSPHATASE"/>
    <property type="match status" value="1"/>
</dbReference>
<evidence type="ECO:0000313" key="5">
    <source>
        <dbReference type="EMBL" id="XAE41939.1"/>
    </source>
</evidence>
<evidence type="ECO:0000313" key="6">
    <source>
        <dbReference type="Proteomes" id="UP001449795"/>
    </source>
</evidence>
<accession>A0ABZ3D2G2</accession>
<reference evidence="5 6" key="1">
    <citation type="submission" date="2024-04" db="EMBL/GenBank/DDBJ databases">
        <title>Complete genome sequence of Nguyenibacter vanlangesis HBCM-1154, a strain capable of nitrogen fixation, IAA production, and phosphorus solubilization isolated from sugarcane soil.</title>
        <authorList>
            <person name="MY HANH P."/>
        </authorList>
    </citation>
    <scope>NUCLEOTIDE SEQUENCE [LARGE SCALE GENOMIC DNA]</scope>
    <source>
        <strain evidence="5 6">HBCM 1154</strain>
    </source>
</reference>
<sequence>MKNKNVIVFDIDGTLTDSVSVHQFAFGSALQNFKFPALRTDWSSYRHHSDSAILTEAWEEANLEGKADMLRLEREYARFYDEAVRKTPFSEIRGARRFIDYMRKQGWIVVFATGSLRYGALHKLSVIGLDGESEILVTASEFETREEIVGRAVELGSAANGGQKPHHVISIGDGVWDLTTARNLGYEFFGIDSGKKKLLENFGVVMYRDFDDLYENERSSFEILK</sequence>
<comment type="pathway">
    <text evidence="2">Organic acid metabolism; glycolate biosynthesis; glycolate from 2-phosphoglycolate: step 1/1.</text>
</comment>
<keyword evidence="5" id="KW-0378">Hydrolase</keyword>
<dbReference type="GO" id="GO:0016787">
    <property type="term" value="F:hydrolase activity"/>
    <property type="evidence" value="ECO:0007669"/>
    <property type="project" value="UniProtKB-KW"/>
</dbReference>
<comment type="catalytic activity">
    <reaction evidence="1">
        <text>2-phosphoglycolate + H2O = glycolate + phosphate</text>
        <dbReference type="Rhea" id="RHEA:14369"/>
        <dbReference type="ChEBI" id="CHEBI:15377"/>
        <dbReference type="ChEBI" id="CHEBI:29805"/>
        <dbReference type="ChEBI" id="CHEBI:43474"/>
        <dbReference type="ChEBI" id="CHEBI:58033"/>
        <dbReference type="EC" id="3.1.3.18"/>
    </reaction>
</comment>
<dbReference type="Pfam" id="PF00702">
    <property type="entry name" value="Hydrolase"/>
    <property type="match status" value="1"/>
</dbReference>
<name>A0ABZ3D2G2_9PROT</name>
<evidence type="ECO:0000256" key="3">
    <source>
        <dbReference type="ARBA" id="ARBA00006171"/>
    </source>
</evidence>
<dbReference type="EMBL" id="CP152276">
    <property type="protein sequence ID" value="XAE41939.1"/>
    <property type="molecule type" value="Genomic_DNA"/>
</dbReference>
<dbReference type="Proteomes" id="UP001449795">
    <property type="component" value="Chromosome"/>
</dbReference>
<organism evidence="5 6">
    <name type="scientific">Nguyenibacter vanlangensis</name>
    <dbReference type="NCBI Taxonomy" id="1216886"/>
    <lineage>
        <taxon>Bacteria</taxon>
        <taxon>Pseudomonadati</taxon>
        <taxon>Pseudomonadota</taxon>
        <taxon>Alphaproteobacteria</taxon>
        <taxon>Acetobacterales</taxon>
        <taxon>Acetobacteraceae</taxon>
        <taxon>Nguyenibacter</taxon>
    </lineage>
</organism>
<evidence type="ECO:0000256" key="4">
    <source>
        <dbReference type="ARBA" id="ARBA00013078"/>
    </source>
</evidence>
<dbReference type="EC" id="3.1.3.18" evidence="4"/>
<dbReference type="Gene3D" id="1.10.150.240">
    <property type="entry name" value="Putative phosphatase, domain 2"/>
    <property type="match status" value="1"/>
</dbReference>
<dbReference type="SUPFAM" id="SSF56784">
    <property type="entry name" value="HAD-like"/>
    <property type="match status" value="1"/>
</dbReference>
<evidence type="ECO:0000256" key="1">
    <source>
        <dbReference type="ARBA" id="ARBA00000830"/>
    </source>
</evidence>
<gene>
    <name evidence="5" type="ORF">AAC691_16910</name>
</gene>
<dbReference type="InterPro" id="IPR023214">
    <property type="entry name" value="HAD_sf"/>
</dbReference>